<keyword evidence="1" id="KW-0472">Membrane</keyword>
<keyword evidence="3" id="KW-1185">Reference proteome</keyword>
<dbReference type="Proteomes" id="UP000243657">
    <property type="component" value="Unassembled WGS sequence"/>
</dbReference>
<dbReference type="EMBL" id="MWWT01000001">
    <property type="protein sequence ID" value="OZG55048.1"/>
    <property type="molecule type" value="Genomic_DNA"/>
</dbReference>
<evidence type="ECO:0000256" key="1">
    <source>
        <dbReference type="SAM" id="Phobius"/>
    </source>
</evidence>
<organism evidence="2 3">
    <name type="scientific">Alloscardovia macacae</name>
    <dbReference type="NCBI Taxonomy" id="1160091"/>
    <lineage>
        <taxon>Bacteria</taxon>
        <taxon>Bacillati</taxon>
        <taxon>Actinomycetota</taxon>
        <taxon>Actinomycetes</taxon>
        <taxon>Bifidobacteriales</taxon>
        <taxon>Bifidobacteriaceae</taxon>
        <taxon>Alloscardovia</taxon>
    </lineage>
</organism>
<gene>
    <name evidence="2" type="ORF">ALMA_0373</name>
</gene>
<reference evidence="2 3" key="1">
    <citation type="journal article" date="2017" name="BMC Genomics">
        <title>Comparative genomic and phylogenomic analyses of the Bifidobacteriaceae family.</title>
        <authorList>
            <person name="Lugli G.A."/>
            <person name="Milani C."/>
            <person name="Turroni F."/>
            <person name="Duranti S."/>
            <person name="Mancabelli L."/>
            <person name="Mangifesta M."/>
            <person name="Ferrario C."/>
            <person name="Modesto M."/>
            <person name="Mattarelli P."/>
            <person name="Jiri K."/>
            <person name="van Sinderen D."/>
            <person name="Ventura M."/>
        </authorList>
    </citation>
    <scope>NUCLEOTIDE SEQUENCE [LARGE SCALE GENOMIC DNA]</scope>
    <source>
        <strain evidence="2 3">DSM 24762</strain>
    </source>
</reference>
<accession>A0A261F7H9</accession>
<name>A0A261F7H9_9BIFI</name>
<sequence>MWRYIMRNSCFWAVVTVIVMWMAFFMTMVGAHTVSLHPNTAENNHLWDVRIFVVYGLGCIISTASRVPLQRSRGRTQKEKKERR</sequence>
<protein>
    <submittedName>
        <fullName evidence="2">Uncharacterized protein</fullName>
    </submittedName>
</protein>
<keyword evidence="1" id="KW-0812">Transmembrane</keyword>
<keyword evidence="1" id="KW-1133">Transmembrane helix</keyword>
<comment type="caution">
    <text evidence="2">The sequence shown here is derived from an EMBL/GenBank/DDBJ whole genome shotgun (WGS) entry which is preliminary data.</text>
</comment>
<feature type="transmembrane region" description="Helical" evidence="1">
    <location>
        <begin position="12"/>
        <end position="31"/>
    </location>
</feature>
<dbReference type="AlphaFoldDB" id="A0A261F7H9"/>
<evidence type="ECO:0000313" key="2">
    <source>
        <dbReference type="EMBL" id="OZG55048.1"/>
    </source>
</evidence>
<proteinExistence type="predicted"/>
<evidence type="ECO:0000313" key="3">
    <source>
        <dbReference type="Proteomes" id="UP000243657"/>
    </source>
</evidence>
<feature type="transmembrane region" description="Helical" evidence="1">
    <location>
        <begin position="51"/>
        <end position="69"/>
    </location>
</feature>